<keyword evidence="3" id="KW-1185">Reference proteome</keyword>
<name>A0A8H4PID2_9HYPO</name>
<evidence type="ECO:0000256" key="1">
    <source>
        <dbReference type="SAM" id="SignalP"/>
    </source>
</evidence>
<dbReference type="EMBL" id="JAADYS010001510">
    <property type="protein sequence ID" value="KAF4462587.1"/>
    <property type="molecule type" value="Genomic_DNA"/>
</dbReference>
<evidence type="ECO:0000313" key="2">
    <source>
        <dbReference type="EMBL" id="KAF4462587.1"/>
    </source>
</evidence>
<dbReference type="AlphaFoldDB" id="A0A8H4PID2"/>
<evidence type="ECO:0000313" key="3">
    <source>
        <dbReference type="Proteomes" id="UP000554235"/>
    </source>
</evidence>
<proteinExistence type="predicted"/>
<dbReference type="InterPro" id="IPR036188">
    <property type="entry name" value="FAD/NAD-bd_sf"/>
</dbReference>
<dbReference type="Gene3D" id="3.50.50.60">
    <property type="entry name" value="FAD/NAD(P)-binding domain"/>
    <property type="match status" value="1"/>
</dbReference>
<protein>
    <submittedName>
        <fullName evidence="2">L-amino-acid oxidase</fullName>
    </submittedName>
</protein>
<gene>
    <name evidence="2" type="ORF">FALBO_10599</name>
</gene>
<dbReference type="Proteomes" id="UP000554235">
    <property type="component" value="Unassembled WGS sequence"/>
</dbReference>
<organism evidence="2 3">
    <name type="scientific">Fusarium albosuccineum</name>
    <dbReference type="NCBI Taxonomy" id="1237068"/>
    <lineage>
        <taxon>Eukaryota</taxon>
        <taxon>Fungi</taxon>
        <taxon>Dikarya</taxon>
        <taxon>Ascomycota</taxon>
        <taxon>Pezizomycotina</taxon>
        <taxon>Sordariomycetes</taxon>
        <taxon>Hypocreomycetidae</taxon>
        <taxon>Hypocreales</taxon>
        <taxon>Nectriaceae</taxon>
        <taxon>Fusarium</taxon>
        <taxon>Fusarium decemcellulare species complex</taxon>
    </lineage>
</organism>
<accession>A0A8H4PID2</accession>
<sequence>MFTSRATWLSFLLLGRGTLSSPTPTQDSIFFHGLHEVSSESVHNVHLTYGHGFRHGHICVVYGDCALKSLGQYHHEVACLSTGPESTSDRLVWIVPEDVIQHGCLHAYSDGILLGRSEPISVSRPLRKRQSPPRNRRLGWALVRRCENRTSTVSAKVAKSKKIAIIGGGMSGLMTSLPLTSVVMTNWHIVESAQLVGGQEMGPMRFPVSVKYPETNETLDLQDHKMVFQLADVLNEMNGGNTSNMAANFILWVQSNPNSPANSRGYRLPNGRNPSRAQLAANTSLLPPSPNASDTVGGKLGEDFVDRLVGLTPERVRNISANIFSAHREAIDRGLFHWSEAGCLKYQLGLDADTVDFLAGSGVSPMWDEWYDNV</sequence>
<dbReference type="OrthoDB" id="7777654at2759"/>
<dbReference type="SUPFAM" id="SSF51905">
    <property type="entry name" value="FAD/NAD(P)-binding domain"/>
    <property type="match status" value="1"/>
</dbReference>
<comment type="caution">
    <text evidence="2">The sequence shown here is derived from an EMBL/GenBank/DDBJ whole genome shotgun (WGS) entry which is preliminary data.</text>
</comment>
<feature type="signal peptide" evidence="1">
    <location>
        <begin position="1"/>
        <end position="20"/>
    </location>
</feature>
<feature type="chain" id="PRO_5034073950" evidence="1">
    <location>
        <begin position="21"/>
        <end position="374"/>
    </location>
</feature>
<reference evidence="2 3" key="1">
    <citation type="submission" date="2020-01" db="EMBL/GenBank/DDBJ databases">
        <title>Identification and distribution of gene clusters putatively required for synthesis of sphingolipid metabolism inhibitors in phylogenetically diverse species of the filamentous fungus Fusarium.</title>
        <authorList>
            <person name="Kim H.-S."/>
            <person name="Busman M."/>
            <person name="Brown D.W."/>
            <person name="Divon H."/>
            <person name="Uhlig S."/>
            <person name="Proctor R.H."/>
        </authorList>
    </citation>
    <scope>NUCLEOTIDE SEQUENCE [LARGE SCALE GENOMIC DNA]</scope>
    <source>
        <strain evidence="2 3">NRRL 20459</strain>
    </source>
</reference>
<keyword evidence="1" id="KW-0732">Signal</keyword>